<accession>A0ABQ2CR58</accession>
<evidence type="ECO:0000313" key="2">
    <source>
        <dbReference type="Proteomes" id="UP000633263"/>
    </source>
</evidence>
<proteinExistence type="predicted"/>
<comment type="caution">
    <text evidence="1">The sequence shown here is derived from an EMBL/GenBank/DDBJ whole genome shotgun (WGS) entry which is preliminary data.</text>
</comment>
<reference evidence="2" key="1">
    <citation type="journal article" date="2019" name="Int. J. Syst. Evol. Microbiol.">
        <title>The Global Catalogue of Microorganisms (GCM) 10K type strain sequencing project: providing services to taxonomists for standard genome sequencing and annotation.</title>
        <authorList>
            <consortium name="The Broad Institute Genomics Platform"/>
            <consortium name="The Broad Institute Genome Sequencing Center for Infectious Disease"/>
            <person name="Wu L."/>
            <person name="Ma J."/>
        </authorList>
    </citation>
    <scope>NUCLEOTIDE SEQUENCE [LARGE SCALE GENOMIC DNA]</scope>
    <source>
        <strain evidence="2">JCM 11590</strain>
    </source>
</reference>
<name>A0ABQ2CR58_9GAMM</name>
<dbReference type="Proteomes" id="UP000633263">
    <property type="component" value="Unassembled WGS sequence"/>
</dbReference>
<organism evidence="1 2">
    <name type="scientific">Halopseudomonas pertucinogena</name>
    <dbReference type="NCBI Taxonomy" id="86175"/>
    <lineage>
        <taxon>Bacteria</taxon>
        <taxon>Pseudomonadati</taxon>
        <taxon>Pseudomonadota</taxon>
        <taxon>Gammaproteobacteria</taxon>
        <taxon>Pseudomonadales</taxon>
        <taxon>Pseudomonadaceae</taxon>
        <taxon>Halopseudomonas</taxon>
    </lineage>
</organism>
<protein>
    <submittedName>
        <fullName evidence="1">Uncharacterized protein</fullName>
    </submittedName>
</protein>
<gene>
    <name evidence="1" type="ORF">GCM10009083_20260</name>
</gene>
<keyword evidence="2" id="KW-1185">Reference proteome</keyword>
<dbReference type="EMBL" id="BMNN01000004">
    <property type="protein sequence ID" value="GGJ03428.1"/>
    <property type="molecule type" value="Genomic_DNA"/>
</dbReference>
<evidence type="ECO:0000313" key="1">
    <source>
        <dbReference type="EMBL" id="GGJ03428.1"/>
    </source>
</evidence>
<sequence length="73" mass="7770">MQRGIVKFTQALAGQDDDVQMVQISAMVSEGLPGYAFDPVSVYGPPDIFLGNDQPQPCMCLVVVPGQQQKGGT</sequence>